<name>A0A174WGQ4_9FIRM</name>
<proteinExistence type="predicted"/>
<accession>A0A174WGQ4</accession>
<sequence>MDVTLLNVKITFQEAVVESDEIGNRTNTWKDYYTCHATVSGENGSEQNTAGQTVEDGKVDFTIRYCKKAAGINSTGFRILFQGEIYDILGVDHKNYKKKCLKYSCRKVRR</sequence>
<dbReference type="EMBL" id="CZBP01000060">
    <property type="protein sequence ID" value="CUQ43225.1"/>
    <property type="molecule type" value="Genomic_DNA"/>
</dbReference>
<reference evidence="1 2" key="1">
    <citation type="submission" date="2015-09" db="EMBL/GenBank/DDBJ databases">
        <authorList>
            <consortium name="Pathogen Informatics"/>
        </authorList>
    </citation>
    <scope>NUCLEOTIDE SEQUENCE [LARGE SCALE GENOMIC DNA]</scope>
    <source>
        <strain evidence="1 2">2789STDY5834957</strain>
    </source>
</reference>
<dbReference type="AlphaFoldDB" id="A0A174WGQ4"/>
<dbReference type="NCBIfam" id="TIGR01563">
    <property type="entry name" value="gp16_SPP1"/>
    <property type="match status" value="1"/>
</dbReference>
<dbReference type="Pfam" id="PF05521">
    <property type="entry name" value="Phage_HCP"/>
    <property type="match status" value="1"/>
</dbReference>
<organism evidence="1 2">
    <name type="scientific">Blautia obeum</name>
    <dbReference type="NCBI Taxonomy" id="40520"/>
    <lineage>
        <taxon>Bacteria</taxon>
        <taxon>Bacillati</taxon>
        <taxon>Bacillota</taxon>
        <taxon>Clostridia</taxon>
        <taxon>Lachnospirales</taxon>
        <taxon>Lachnospiraceae</taxon>
        <taxon>Blautia</taxon>
    </lineage>
</organism>
<evidence type="ECO:0000313" key="1">
    <source>
        <dbReference type="EMBL" id="CUQ43225.1"/>
    </source>
</evidence>
<gene>
    <name evidence="1" type="ORF">ERS852569_03918</name>
</gene>
<dbReference type="RefSeq" id="WP_055060794.1">
    <property type="nucleotide sequence ID" value="NZ_CZBP01000060.1"/>
</dbReference>
<dbReference type="InterPro" id="IPR008767">
    <property type="entry name" value="Phage_SPP1_head-tail_adaptor"/>
</dbReference>
<dbReference type="Proteomes" id="UP000095762">
    <property type="component" value="Unassembled WGS sequence"/>
</dbReference>
<evidence type="ECO:0000313" key="2">
    <source>
        <dbReference type="Proteomes" id="UP000095762"/>
    </source>
</evidence>
<dbReference type="InterPro" id="IPR038666">
    <property type="entry name" value="SSP1_head-tail_sf"/>
</dbReference>
<dbReference type="Gene3D" id="2.40.10.270">
    <property type="entry name" value="Bacteriophage SPP1 head-tail adaptor protein"/>
    <property type="match status" value="1"/>
</dbReference>
<protein>
    <submittedName>
        <fullName evidence="1">Bacteriophage head-tail adaptor</fullName>
    </submittedName>
</protein>